<protein>
    <submittedName>
        <fullName evidence="9">Serine phosphatase RsbU, regulator of sigma subunit</fullName>
    </submittedName>
</protein>
<dbReference type="GO" id="GO:0005886">
    <property type="term" value="C:plasma membrane"/>
    <property type="evidence" value="ECO:0007669"/>
    <property type="project" value="UniProtKB-SubCell"/>
</dbReference>
<feature type="transmembrane region" description="Helical" evidence="7">
    <location>
        <begin position="113"/>
        <end position="132"/>
    </location>
</feature>
<dbReference type="GO" id="GO:0071555">
    <property type="term" value="P:cell wall organization"/>
    <property type="evidence" value="ECO:0007669"/>
    <property type="project" value="InterPro"/>
</dbReference>
<dbReference type="SMART" id="SM00304">
    <property type="entry name" value="HAMP"/>
    <property type="match status" value="1"/>
</dbReference>
<keyword evidence="2" id="KW-1003">Cell membrane</keyword>
<dbReference type="PROSITE" id="PS50885">
    <property type="entry name" value="HAMP"/>
    <property type="match status" value="1"/>
</dbReference>
<evidence type="ECO:0000259" key="8">
    <source>
        <dbReference type="PROSITE" id="PS50885"/>
    </source>
</evidence>
<evidence type="ECO:0000256" key="6">
    <source>
        <dbReference type="ARBA" id="ARBA00023136"/>
    </source>
</evidence>
<feature type="transmembrane region" description="Helical" evidence="7">
    <location>
        <begin position="223"/>
        <end position="242"/>
    </location>
</feature>
<dbReference type="SUPFAM" id="SSF81606">
    <property type="entry name" value="PP2C-like"/>
    <property type="match status" value="1"/>
</dbReference>
<dbReference type="PANTHER" id="PTHR43156">
    <property type="entry name" value="STAGE II SPORULATION PROTEIN E-RELATED"/>
    <property type="match status" value="1"/>
</dbReference>
<gene>
    <name evidence="9" type="ORF">SAMN04488579_10181</name>
</gene>
<dbReference type="Gene3D" id="3.60.40.10">
    <property type="entry name" value="PPM-type phosphatase domain"/>
    <property type="match status" value="1"/>
</dbReference>
<dbReference type="Proteomes" id="UP000199652">
    <property type="component" value="Unassembled WGS sequence"/>
</dbReference>
<dbReference type="EMBL" id="FNOU01000001">
    <property type="protein sequence ID" value="SDX30194.1"/>
    <property type="molecule type" value="Genomic_DNA"/>
</dbReference>
<feature type="transmembrane region" description="Helical" evidence="7">
    <location>
        <begin position="47"/>
        <end position="65"/>
    </location>
</feature>
<organism evidence="9 10">
    <name type="scientific">Eubacterium barkeri</name>
    <name type="common">Clostridium barkeri</name>
    <dbReference type="NCBI Taxonomy" id="1528"/>
    <lineage>
        <taxon>Bacteria</taxon>
        <taxon>Bacillati</taxon>
        <taxon>Bacillota</taxon>
        <taxon>Clostridia</taxon>
        <taxon>Eubacteriales</taxon>
        <taxon>Eubacteriaceae</taxon>
        <taxon>Eubacterium</taxon>
    </lineage>
</organism>
<dbReference type="InterPro" id="IPR001932">
    <property type="entry name" value="PPM-type_phosphatase-like_dom"/>
</dbReference>
<keyword evidence="10" id="KW-1185">Reference proteome</keyword>
<dbReference type="Pfam" id="PF07694">
    <property type="entry name" value="5TM-5TMR_LYT"/>
    <property type="match status" value="1"/>
</dbReference>
<name>A0A1H3AM06_EUBBA</name>
<dbReference type="InterPro" id="IPR052016">
    <property type="entry name" value="Bact_Sigma-Reg"/>
</dbReference>
<evidence type="ECO:0000256" key="2">
    <source>
        <dbReference type="ARBA" id="ARBA00022475"/>
    </source>
</evidence>
<dbReference type="STRING" id="1528.SAMN04488579_10181"/>
<dbReference type="CDD" id="cd06225">
    <property type="entry name" value="HAMP"/>
    <property type="match status" value="1"/>
</dbReference>
<dbReference type="SMART" id="SM00331">
    <property type="entry name" value="PP2C_SIG"/>
    <property type="match status" value="1"/>
</dbReference>
<evidence type="ECO:0000313" key="10">
    <source>
        <dbReference type="Proteomes" id="UP000199652"/>
    </source>
</evidence>
<comment type="subcellular location">
    <subcellularLocation>
        <location evidence="1">Cell membrane</location>
        <topology evidence="1">Multi-pass membrane protein</topology>
    </subcellularLocation>
</comment>
<feature type="domain" description="HAMP" evidence="8">
    <location>
        <begin position="383"/>
        <end position="435"/>
    </location>
</feature>
<feature type="transmembrane region" description="Helical" evidence="7">
    <location>
        <begin position="357"/>
        <end position="381"/>
    </location>
</feature>
<feature type="transmembrane region" description="Helical" evidence="7">
    <location>
        <begin position="77"/>
        <end position="101"/>
    </location>
</feature>
<keyword evidence="5 7" id="KW-1133">Transmembrane helix</keyword>
<evidence type="ECO:0000313" key="9">
    <source>
        <dbReference type="EMBL" id="SDX30194.1"/>
    </source>
</evidence>
<evidence type="ECO:0000256" key="7">
    <source>
        <dbReference type="SAM" id="Phobius"/>
    </source>
</evidence>
<dbReference type="Gene3D" id="6.10.340.10">
    <property type="match status" value="1"/>
</dbReference>
<proteinExistence type="predicted"/>
<evidence type="ECO:0000256" key="4">
    <source>
        <dbReference type="ARBA" id="ARBA00022801"/>
    </source>
</evidence>
<evidence type="ECO:0000256" key="1">
    <source>
        <dbReference type="ARBA" id="ARBA00004651"/>
    </source>
</evidence>
<evidence type="ECO:0000256" key="3">
    <source>
        <dbReference type="ARBA" id="ARBA00022692"/>
    </source>
</evidence>
<dbReference type="GO" id="GO:0000155">
    <property type="term" value="F:phosphorelay sensor kinase activity"/>
    <property type="evidence" value="ECO:0007669"/>
    <property type="project" value="InterPro"/>
</dbReference>
<accession>A0A1H3AM06</accession>
<dbReference type="PANTHER" id="PTHR43156:SF2">
    <property type="entry name" value="STAGE II SPORULATION PROTEIN E"/>
    <property type="match status" value="1"/>
</dbReference>
<keyword evidence="6 7" id="KW-0472">Membrane</keyword>
<dbReference type="RefSeq" id="WP_090242296.1">
    <property type="nucleotide sequence ID" value="NZ_FNOU01000001.1"/>
</dbReference>
<dbReference type="AlphaFoldDB" id="A0A1H3AM06"/>
<dbReference type="Pfam" id="PF07228">
    <property type="entry name" value="SpoIIE"/>
    <property type="match status" value="1"/>
</dbReference>
<dbReference type="OrthoDB" id="9763484at2"/>
<dbReference type="InterPro" id="IPR003660">
    <property type="entry name" value="HAMP_dom"/>
</dbReference>
<keyword evidence="4" id="KW-0378">Hydrolase</keyword>
<feature type="transmembrane region" description="Helical" evidence="7">
    <location>
        <begin position="184"/>
        <end position="202"/>
    </location>
</feature>
<sequence>MEWTMLMDYGRLLLMALLFDGVVYLVYRFDSKRQKQLGRADFWHRQIVIGILFGILANLATTFGIDIDGAIINVRDAAPLCAGLIFGAPAGIIAGMIGGVGRWFAIYWGAGTYTRLACSISTVLAGVLAALLRRKLLDDKKPTWTFGLLIAMVMEVFHMLMIFITNMGDIQRDFAFVRQCSFPMIIINGLCVMVALLAIAANSEECRVRSKGQQRIVQTFERWLLLCVTIAFLVASVFIFILQTALAEKSIDTILGVQVSDVSRALQASGEASANGHIGTSGGIILADASGRILSDGRGATGQTLGDIGIDLQGVEPGVRFESQVYHWDAFVLYSTLGDTTIIAYAPIDEVFFTRDVSAYVVAFMDVLVFAALYIMVYSLIKKKVVANIQEINRSLAQITSGNLEVTVDVRSNAEFASLSDDINVTVKTLKQYIADAAERIDQELAFARAVQASALPDTFKPFPDYAGMFDIYATMDTAKEVGGDFFDFYLLDSDHLVFLVADVSGKGIPAAMFMMTVKTLLKSVVETGVGVAEAMTGANEELCAGNDEGMFVTAWMGMLEISTGEVRFVNAGHNPPYLKKSGIFKPLEMRRNLVLGAMEGIQYAEQRLTLTPGDTLFLYTDGVTEATDGSNTLYGEERLEGVLNTHFEDSGSALTGAVTADIDAFVGDVAQFDDITMLVLKYKGGTQNEAVEG</sequence>
<evidence type="ECO:0000256" key="5">
    <source>
        <dbReference type="ARBA" id="ARBA00022989"/>
    </source>
</evidence>
<dbReference type="GO" id="GO:0016791">
    <property type="term" value="F:phosphatase activity"/>
    <property type="evidence" value="ECO:0007669"/>
    <property type="project" value="TreeGrafter"/>
</dbReference>
<keyword evidence="3 7" id="KW-0812">Transmembrane</keyword>
<dbReference type="InterPro" id="IPR036457">
    <property type="entry name" value="PPM-type-like_dom_sf"/>
</dbReference>
<reference evidence="10" key="1">
    <citation type="submission" date="2016-10" db="EMBL/GenBank/DDBJ databases">
        <authorList>
            <person name="Varghese N."/>
            <person name="Submissions S."/>
        </authorList>
    </citation>
    <scope>NUCLEOTIDE SEQUENCE [LARGE SCALE GENOMIC DNA]</scope>
    <source>
        <strain evidence="10">VPI 5359</strain>
    </source>
</reference>
<feature type="transmembrane region" description="Helical" evidence="7">
    <location>
        <begin position="12"/>
        <end position="27"/>
    </location>
</feature>
<feature type="transmembrane region" description="Helical" evidence="7">
    <location>
        <begin position="144"/>
        <end position="164"/>
    </location>
</feature>
<dbReference type="InterPro" id="IPR011620">
    <property type="entry name" value="Sig_transdc_His_kinase_LytS_TM"/>
</dbReference>